<evidence type="ECO:0000256" key="5">
    <source>
        <dbReference type="ARBA" id="ARBA00023002"/>
    </source>
</evidence>
<sequence>MSAAALKPKRVLVIGGGPTGLVALRNLIERGQFEHVELVERRDDIGGVWYLDNPAHSTDSESPRWPSPAYPGLVGNVLPEFLSFSQYPFPEPPSAPNQPFPTLTETHDYLHSFAEPYVKSGVIRLSTDVVRVEELVDGRWKASLRDWSTSGKGKEVEETWDAVVVAVGWYDNPVWPQTHGLEELKSKGLAKHAKWWRGPRGHEGKRVLVVGNANSSNDMAAQLAPLADTPVYQSIRREAFHSFVSLSDERISMVAPVAKYILKSTTDGDKFDVTLTDGKELKDFDTVWIGTGYKPHPNFIHVLDPSDKIKSKHVSLTAESTSHTRVPWLHRFILYAYNPSLAFIGAPMVYTPFTIADLVSTWLSLAWRGEIAYPDTAEGRLVFEKERIDFIDKWRAEMDNPSSLMVFSVLGPDEEEYGRALKAEIVDARPELKNILTEWSEERTKLRETTYPLKYKALVWTRDQQSKH</sequence>
<protein>
    <recommendedName>
        <fullName evidence="8">FAD/NAD(P)-binding domain-containing protein</fullName>
    </recommendedName>
</protein>
<dbReference type="STRING" id="68775.A0A5C3LKX1"/>
<dbReference type="InterPro" id="IPR036188">
    <property type="entry name" value="FAD/NAD-bd_sf"/>
</dbReference>
<dbReference type="GO" id="GO:0050661">
    <property type="term" value="F:NADP binding"/>
    <property type="evidence" value="ECO:0007669"/>
    <property type="project" value="InterPro"/>
</dbReference>
<name>A0A5C3LKX1_9AGAR</name>
<dbReference type="Pfam" id="PF00743">
    <property type="entry name" value="FMO-like"/>
    <property type="match status" value="1"/>
</dbReference>
<evidence type="ECO:0000256" key="3">
    <source>
        <dbReference type="ARBA" id="ARBA00022827"/>
    </source>
</evidence>
<keyword evidence="4" id="KW-0521">NADP</keyword>
<dbReference type="EMBL" id="ML213642">
    <property type="protein sequence ID" value="TFK33754.1"/>
    <property type="molecule type" value="Genomic_DNA"/>
</dbReference>
<evidence type="ECO:0000313" key="7">
    <source>
        <dbReference type="Proteomes" id="UP000308652"/>
    </source>
</evidence>
<comment type="similarity">
    <text evidence="1">Belongs to the FMO family.</text>
</comment>
<dbReference type="Proteomes" id="UP000308652">
    <property type="component" value="Unassembled WGS sequence"/>
</dbReference>
<dbReference type="GO" id="GO:0004499">
    <property type="term" value="F:N,N-dimethylaniline monooxygenase activity"/>
    <property type="evidence" value="ECO:0007669"/>
    <property type="project" value="InterPro"/>
</dbReference>
<dbReference type="InterPro" id="IPR020946">
    <property type="entry name" value="Flavin_mOase-like"/>
</dbReference>
<evidence type="ECO:0000256" key="2">
    <source>
        <dbReference type="ARBA" id="ARBA00022630"/>
    </source>
</evidence>
<evidence type="ECO:0000256" key="4">
    <source>
        <dbReference type="ARBA" id="ARBA00022857"/>
    </source>
</evidence>
<organism evidence="6 7">
    <name type="scientific">Crucibulum laeve</name>
    <dbReference type="NCBI Taxonomy" id="68775"/>
    <lineage>
        <taxon>Eukaryota</taxon>
        <taxon>Fungi</taxon>
        <taxon>Dikarya</taxon>
        <taxon>Basidiomycota</taxon>
        <taxon>Agaricomycotina</taxon>
        <taxon>Agaricomycetes</taxon>
        <taxon>Agaricomycetidae</taxon>
        <taxon>Agaricales</taxon>
        <taxon>Agaricineae</taxon>
        <taxon>Nidulariaceae</taxon>
        <taxon>Crucibulum</taxon>
    </lineage>
</organism>
<dbReference type="PRINTS" id="PR00370">
    <property type="entry name" value="FMOXYGENASE"/>
</dbReference>
<evidence type="ECO:0008006" key="8">
    <source>
        <dbReference type="Google" id="ProtNLM"/>
    </source>
</evidence>
<proteinExistence type="inferred from homology"/>
<dbReference type="OrthoDB" id="66881at2759"/>
<evidence type="ECO:0000313" key="6">
    <source>
        <dbReference type="EMBL" id="TFK33754.1"/>
    </source>
</evidence>
<keyword evidence="5" id="KW-0560">Oxidoreductase</keyword>
<gene>
    <name evidence="6" type="ORF">BDQ12DRAFT_614699</name>
</gene>
<dbReference type="GO" id="GO:0050660">
    <property type="term" value="F:flavin adenine dinucleotide binding"/>
    <property type="evidence" value="ECO:0007669"/>
    <property type="project" value="InterPro"/>
</dbReference>
<dbReference type="InterPro" id="IPR050346">
    <property type="entry name" value="FMO-like"/>
</dbReference>
<keyword evidence="7" id="KW-1185">Reference proteome</keyword>
<dbReference type="AlphaFoldDB" id="A0A5C3LKX1"/>
<dbReference type="Gene3D" id="3.50.50.60">
    <property type="entry name" value="FAD/NAD(P)-binding domain"/>
    <property type="match status" value="2"/>
</dbReference>
<evidence type="ECO:0000256" key="1">
    <source>
        <dbReference type="ARBA" id="ARBA00009183"/>
    </source>
</evidence>
<dbReference type="PANTHER" id="PTHR23023">
    <property type="entry name" value="DIMETHYLANILINE MONOOXYGENASE"/>
    <property type="match status" value="1"/>
</dbReference>
<dbReference type="SUPFAM" id="SSF51905">
    <property type="entry name" value="FAD/NAD(P)-binding domain"/>
    <property type="match status" value="2"/>
</dbReference>
<reference evidence="6 7" key="1">
    <citation type="journal article" date="2019" name="Nat. Ecol. Evol.">
        <title>Megaphylogeny resolves global patterns of mushroom evolution.</title>
        <authorList>
            <person name="Varga T."/>
            <person name="Krizsan K."/>
            <person name="Foldi C."/>
            <person name="Dima B."/>
            <person name="Sanchez-Garcia M."/>
            <person name="Sanchez-Ramirez S."/>
            <person name="Szollosi G.J."/>
            <person name="Szarkandi J.G."/>
            <person name="Papp V."/>
            <person name="Albert L."/>
            <person name="Andreopoulos W."/>
            <person name="Angelini C."/>
            <person name="Antonin V."/>
            <person name="Barry K.W."/>
            <person name="Bougher N.L."/>
            <person name="Buchanan P."/>
            <person name="Buyck B."/>
            <person name="Bense V."/>
            <person name="Catcheside P."/>
            <person name="Chovatia M."/>
            <person name="Cooper J."/>
            <person name="Damon W."/>
            <person name="Desjardin D."/>
            <person name="Finy P."/>
            <person name="Geml J."/>
            <person name="Haridas S."/>
            <person name="Hughes K."/>
            <person name="Justo A."/>
            <person name="Karasinski D."/>
            <person name="Kautmanova I."/>
            <person name="Kiss B."/>
            <person name="Kocsube S."/>
            <person name="Kotiranta H."/>
            <person name="LaButti K.M."/>
            <person name="Lechner B.E."/>
            <person name="Liimatainen K."/>
            <person name="Lipzen A."/>
            <person name="Lukacs Z."/>
            <person name="Mihaltcheva S."/>
            <person name="Morgado L.N."/>
            <person name="Niskanen T."/>
            <person name="Noordeloos M.E."/>
            <person name="Ohm R.A."/>
            <person name="Ortiz-Santana B."/>
            <person name="Ovrebo C."/>
            <person name="Racz N."/>
            <person name="Riley R."/>
            <person name="Savchenko A."/>
            <person name="Shiryaev A."/>
            <person name="Soop K."/>
            <person name="Spirin V."/>
            <person name="Szebenyi C."/>
            <person name="Tomsovsky M."/>
            <person name="Tulloss R.E."/>
            <person name="Uehling J."/>
            <person name="Grigoriev I.V."/>
            <person name="Vagvolgyi C."/>
            <person name="Papp T."/>
            <person name="Martin F.M."/>
            <person name="Miettinen O."/>
            <person name="Hibbett D.S."/>
            <person name="Nagy L.G."/>
        </authorList>
    </citation>
    <scope>NUCLEOTIDE SEQUENCE [LARGE SCALE GENOMIC DNA]</scope>
    <source>
        <strain evidence="6 7">CBS 166.37</strain>
    </source>
</reference>
<keyword evidence="3" id="KW-0274">FAD</keyword>
<dbReference type="InterPro" id="IPR000960">
    <property type="entry name" value="Flavin_mOase"/>
</dbReference>
<keyword evidence="2" id="KW-0285">Flavoprotein</keyword>
<accession>A0A5C3LKX1</accession>